<evidence type="ECO:0000313" key="1">
    <source>
        <dbReference type="EMBL" id="AEI07145.1"/>
    </source>
</evidence>
<dbReference type="Proteomes" id="UP000007730">
    <property type="component" value="Chromosome"/>
</dbReference>
<dbReference type="RefSeq" id="WP_013913225.1">
    <property type="nucleotide sequence ID" value="NC_011386.1"/>
</dbReference>
<dbReference type="AlphaFoldDB" id="F8C0R9"/>
<evidence type="ECO:0000313" key="2">
    <source>
        <dbReference type="Proteomes" id="UP000007730"/>
    </source>
</evidence>
<dbReference type="KEGG" id="ocg:OCA5_c24490"/>
<reference evidence="1 2" key="1">
    <citation type="journal article" date="2011" name="J. Bacteriol.">
        <title>Complete genome sequences of the chemolithoautotrophic Oligotropha carboxidovorans strains OM4 and OM5.</title>
        <authorList>
            <person name="Volland S."/>
            <person name="Rachinger M."/>
            <person name="Strittmatter A."/>
            <person name="Daniel R."/>
            <person name="Gottschalk G."/>
            <person name="Meyer O."/>
        </authorList>
    </citation>
    <scope>NUCLEOTIDE SEQUENCE [LARGE SCALE GENOMIC DNA]</scope>
    <source>
        <strain evidence="2">ATCC 49405 / DSM 1227 / KCTC 32145 / OM5</strain>
    </source>
</reference>
<sequence length="67" mass="7368">MTETNGDLVLQMSILLRTMGTDLGDEREVIQALVGARFRSGDVIALMDRAVEKARIDAQSSEALHHD</sequence>
<proteinExistence type="predicted"/>
<name>F8C0R9_AFIC5</name>
<dbReference type="EMBL" id="CP002826">
    <property type="protein sequence ID" value="AEI07145.1"/>
    <property type="molecule type" value="Genomic_DNA"/>
</dbReference>
<keyword evidence="2" id="KW-1185">Reference proteome</keyword>
<protein>
    <submittedName>
        <fullName evidence="1">Uncharacterized protein</fullName>
    </submittedName>
</protein>
<accession>F8C0R9</accession>
<gene>
    <name evidence="1" type="ordered locus">OCA5_c24490</name>
</gene>
<dbReference type="HOGENOM" id="CLU_2808215_0_0_5"/>
<organism evidence="1 2">
    <name type="scientific">Afipia carboxidovorans (strain ATCC 49405 / DSM 1227 / KCTC 32145 / OM5)</name>
    <name type="common">Oligotropha carboxidovorans</name>
    <dbReference type="NCBI Taxonomy" id="504832"/>
    <lineage>
        <taxon>Bacteria</taxon>
        <taxon>Pseudomonadati</taxon>
        <taxon>Pseudomonadota</taxon>
        <taxon>Alphaproteobacteria</taxon>
        <taxon>Hyphomicrobiales</taxon>
        <taxon>Nitrobacteraceae</taxon>
        <taxon>Afipia</taxon>
    </lineage>
</organism>
<dbReference type="STRING" id="504832.OCA5_c24490"/>